<evidence type="ECO:0000256" key="12">
    <source>
        <dbReference type="ARBA" id="ARBA00022886"/>
    </source>
</evidence>
<dbReference type="AlphaFoldDB" id="A0A1H7PV58"/>
<evidence type="ECO:0000256" key="8">
    <source>
        <dbReference type="ARBA" id="ARBA00022801"/>
    </source>
</evidence>
<dbReference type="InterPro" id="IPR004042">
    <property type="entry name" value="Intein_endonuc_central"/>
</dbReference>
<dbReference type="FunFam" id="1.10.860.10:FF:000001">
    <property type="entry name" value="Replicative DNA helicase"/>
    <property type="match status" value="1"/>
</dbReference>
<protein>
    <recommendedName>
        <fullName evidence="19 20">Replicative DNA helicase</fullName>
        <ecNumber evidence="19 20">5.6.2.3</ecNumber>
    </recommendedName>
</protein>
<evidence type="ECO:0000256" key="5">
    <source>
        <dbReference type="ARBA" id="ARBA00022737"/>
    </source>
</evidence>
<dbReference type="PANTHER" id="PTHR30153">
    <property type="entry name" value="REPLICATIVE DNA HELICASE DNAB"/>
    <property type="match status" value="1"/>
</dbReference>
<keyword evidence="5" id="KW-0677">Repeat</keyword>
<keyword evidence="6 20" id="KW-0547">Nucleotide-binding</keyword>
<dbReference type="GO" id="GO:0005524">
    <property type="term" value="F:ATP binding"/>
    <property type="evidence" value="ECO:0007669"/>
    <property type="project" value="UniProtKB-UniRule"/>
</dbReference>
<evidence type="ECO:0000313" key="24">
    <source>
        <dbReference type="Proteomes" id="UP000199256"/>
    </source>
</evidence>
<dbReference type="NCBIfam" id="TIGR01443">
    <property type="entry name" value="intein_Cterm"/>
    <property type="match status" value="1"/>
</dbReference>
<evidence type="ECO:0000256" key="2">
    <source>
        <dbReference type="ARBA" id="ARBA00022515"/>
    </source>
</evidence>
<dbReference type="InterPro" id="IPR003593">
    <property type="entry name" value="AAA+_ATPase"/>
</dbReference>
<evidence type="ECO:0000256" key="4">
    <source>
        <dbReference type="ARBA" id="ARBA00022722"/>
    </source>
</evidence>
<dbReference type="SUPFAM" id="SSF51294">
    <property type="entry name" value="Hedgehog/intein (Hint) domain"/>
    <property type="match status" value="1"/>
</dbReference>
<evidence type="ECO:0000256" key="16">
    <source>
        <dbReference type="ARBA" id="ARBA00044932"/>
    </source>
</evidence>
<dbReference type="SUPFAM" id="SSF55608">
    <property type="entry name" value="Homing endonucleases"/>
    <property type="match status" value="1"/>
</dbReference>
<evidence type="ECO:0000256" key="11">
    <source>
        <dbReference type="ARBA" id="ARBA00022840"/>
    </source>
</evidence>
<dbReference type="GO" id="GO:0006269">
    <property type="term" value="P:DNA replication, synthesis of primer"/>
    <property type="evidence" value="ECO:0007669"/>
    <property type="project" value="UniProtKB-UniRule"/>
</dbReference>
<dbReference type="InterPro" id="IPR006142">
    <property type="entry name" value="INTEIN"/>
</dbReference>
<keyword evidence="24" id="KW-1185">Reference proteome</keyword>
<dbReference type="GO" id="GO:0016887">
    <property type="term" value="F:ATP hydrolysis activity"/>
    <property type="evidence" value="ECO:0007669"/>
    <property type="project" value="RHEA"/>
</dbReference>
<evidence type="ECO:0000256" key="14">
    <source>
        <dbReference type="ARBA" id="ARBA00023125"/>
    </source>
</evidence>
<dbReference type="NCBIfam" id="NF005852">
    <property type="entry name" value="PRK07773.1"/>
    <property type="match status" value="1"/>
</dbReference>
<keyword evidence="15" id="KW-0413">Isomerase</keyword>
<keyword evidence="7" id="KW-0255">Endonuclease</keyword>
<evidence type="ECO:0000259" key="22">
    <source>
        <dbReference type="PROSITE" id="PS51199"/>
    </source>
</evidence>
<evidence type="ECO:0000256" key="10">
    <source>
        <dbReference type="ARBA" id="ARBA00022813"/>
    </source>
</evidence>
<evidence type="ECO:0000313" key="23">
    <source>
        <dbReference type="EMBL" id="SEL39622.1"/>
    </source>
</evidence>
<proteinExistence type="inferred from homology"/>
<dbReference type="EC" id="5.6.2.3" evidence="19 20"/>
<keyword evidence="11 20" id="KW-0067">ATP-binding</keyword>
<dbReference type="InterPro" id="IPR027434">
    <property type="entry name" value="Homing_endonucl"/>
</dbReference>
<evidence type="ECO:0000256" key="1">
    <source>
        <dbReference type="ARBA" id="ARBA00008428"/>
    </source>
</evidence>
<dbReference type="NCBIfam" id="TIGR00665">
    <property type="entry name" value="DnaB"/>
    <property type="match status" value="1"/>
</dbReference>
<dbReference type="InterPro" id="IPR030934">
    <property type="entry name" value="Intein_C"/>
</dbReference>
<gene>
    <name evidence="23" type="ORF">SAMN05444515_11533</name>
</gene>
<dbReference type="SMART" id="SM00382">
    <property type="entry name" value="AAA"/>
    <property type="match status" value="1"/>
</dbReference>
<organism evidence="23 24">
    <name type="scientific">Ectothiorhodospira marina</name>
    <dbReference type="NCBI Taxonomy" id="1396821"/>
    <lineage>
        <taxon>Bacteria</taxon>
        <taxon>Pseudomonadati</taxon>
        <taxon>Pseudomonadota</taxon>
        <taxon>Gammaproteobacteria</taxon>
        <taxon>Chromatiales</taxon>
        <taxon>Ectothiorhodospiraceae</taxon>
        <taxon>Ectothiorhodospira</taxon>
    </lineage>
</organism>
<dbReference type="GO" id="GO:0004519">
    <property type="term" value="F:endonuclease activity"/>
    <property type="evidence" value="ECO:0007669"/>
    <property type="project" value="UniProtKB-KW"/>
</dbReference>
<name>A0A1H7PV58_9GAMM</name>
<dbReference type="SMART" id="SM00306">
    <property type="entry name" value="HintN"/>
    <property type="match status" value="1"/>
</dbReference>
<evidence type="ECO:0000256" key="6">
    <source>
        <dbReference type="ARBA" id="ARBA00022741"/>
    </source>
</evidence>
<dbReference type="InterPro" id="IPR007692">
    <property type="entry name" value="DNA_helicase_DnaB"/>
</dbReference>
<keyword evidence="14 20" id="KW-0238">DNA-binding</keyword>
<dbReference type="RefSeq" id="WP_090254812.1">
    <property type="nucleotide sequence ID" value="NZ_FOAA01000015.1"/>
</dbReference>
<dbReference type="PRINTS" id="PR00379">
    <property type="entry name" value="INTEIN"/>
</dbReference>
<dbReference type="PROSITE" id="PS51199">
    <property type="entry name" value="SF4_HELICASE"/>
    <property type="match status" value="2"/>
</dbReference>
<feature type="domain" description="SF4 helicase" evidence="22">
    <location>
        <begin position="192"/>
        <end position="397"/>
    </location>
</feature>
<dbReference type="SUPFAM" id="SSF52540">
    <property type="entry name" value="P-loop containing nucleoside triphosphate hydrolases"/>
    <property type="match status" value="2"/>
</dbReference>
<sequence length="883" mass="98264">MYETPPPPHYDTDTSSLKIPPHSIEAEQAVLGGLMLENEAWDTVADAVAEVDFYRHDHRLIFRAISELAGRNAPFDVVTISERLESRGELDEAGGLAYLGLLARDTPSAANIAAYAEIVRERSVVRQLISVGTGIADSGFKPEGRDSQQLLDEAEQKVFKIAEQGQRSRQGFRGMRTLLKSTVEHIEMLFEQDTPITGLSTGYDEFDEMTSGLQPGDLVIMAGRPSMGKTSFAMNMAEYAALKQQYPVAVFSMEMPGEQLAMRLLSSLGRINQQRLRTGRLEDDDWPRFSSAVSMLSEAQLYIDDSPALSPNDLRARARRLMREHKKLGLIVVDYLQLMQVPGSAENRTNEISEISRGLKALAKEMNVPVIALSQLNRSLEQRPNKRPVMSDLRECVTGDTLVVLADGTRLPIAELAGRTPEVISVDARGCMQPAATDLVWPVGRRRVLKISLASGRTIRCTPDHRLRSLWDWKTAGDIQPGDRLGVARRLPEPETTESWSEHEIVLLAHLLGDGSYIRHQPLRYTTASEDNSHVVTMAARSMGSTVNRHAGRGHWHQLVISGNGNRWHPAGVGRWLKELGIFGQRSREKRVPVGVFSLPNQQLALFLRHLWATDGSMTLTANGRSRIYFSTVSEILIRDIAALLLRFGIVGRIQQVKKSGGEGWFTLDVSGAAQQRMFIEQIGAFGHQIRNAESILARLSGIKDNSNVDTLPSEVFDYIREQMTLQGISHRRMAGMRGTAYGGNSHFSFSPSRETLLSYVDILGDERLRQIANAELFWDRVVSVEPAGDEEVFDLTVPGNACWLADGIVSHNSGAIEQDADLIVFIYRDEVYNEDSPDKGTAEIIIAKQRNGPIGVVRLTFLGQYTRFENYVPEIYSNEAFS</sequence>
<dbReference type="GO" id="GO:1990077">
    <property type="term" value="C:primosome complex"/>
    <property type="evidence" value="ECO:0007669"/>
    <property type="project" value="UniProtKB-UniRule"/>
</dbReference>
<dbReference type="InterPro" id="IPR003587">
    <property type="entry name" value="Hint_dom_N"/>
</dbReference>
<evidence type="ECO:0000256" key="13">
    <source>
        <dbReference type="ARBA" id="ARBA00023000"/>
    </source>
</evidence>
<dbReference type="NCBIfam" id="TIGR01445">
    <property type="entry name" value="intein_Nterm"/>
    <property type="match status" value="1"/>
</dbReference>
<dbReference type="Proteomes" id="UP000199256">
    <property type="component" value="Unassembled WGS sequence"/>
</dbReference>
<evidence type="ECO:0000256" key="19">
    <source>
        <dbReference type="NCBIfam" id="TIGR00665"/>
    </source>
</evidence>
<dbReference type="PROSITE" id="PS50818">
    <property type="entry name" value="INTEIN_C_TER"/>
    <property type="match status" value="1"/>
</dbReference>
<accession>A0A1H7PV58</accession>
<dbReference type="PROSITE" id="PS50817">
    <property type="entry name" value="INTEIN_N_TER"/>
    <property type="match status" value="1"/>
</dbReference>
<comment type="function">
    <text evidence="16 20">The main replicative DNA helicase, it participates in initiation and elongation during chromosome replication. Travels ahead of the DNA replisome, separating dsDNA into templates for DNA synthesis. A processive ATP-dependent 5'-3' DNA helicase it has DNA-dependent ATPase activity.</text>
</comment>
<evidence type="ECO:0000256" key="20">
    <source>
        <dbReference type="RuleBase" id="RU362085"/>
    </source>
</evidence>
<dbReference type="Pfam" id="PF14528">
    <property type="entry name" value="LAGLIDADG_3"/>
    <property type="match status" value="1"/>
</dbReference>
<reference evidence="24" key="1">
    <citation type="submission" date="2016-10" db="EMBL/GenBank/DDBJ databases">
        <authorList>
            <person name="Varghese N."/>
            <person name="Submissions S."/>
        </authorList>
    </citation>
    <scope>NUCLEOTIDE SEQUENCE [LARGE SCALE GENOMIC DNA]</scope>
    <source>
        <strain evidence="24">DSM 241</strain>
    </source>
</reference>
<evidence type="ECO:0000259" key="21">
    <source>
        <dbReference type="PROSITE" id="PS50819"/>
    </source>
</evidence>
<dbReference type="PROSITE" id="PS50819">
    <property type="entry name" value="INTEIN_ENDONUCLEASE"/>
    <property type="match status" value="1"/>
</dbReference>
<keyword evidence="2 20" id="KW-0639">Primosome</keyword>
<dbReference type="InterPro" id="IPR003586">
    <property type="entry name" value="Hint_dom_C"/>
</dbReference>
<dbReference type="CDD" id="cd00081">
    <property type="entry name" value="Hint"/>
    <property type="match status" value="1"/>
</dbReference>
<dbReference type="OrthoDB" id="9773982at2"/>
<comment type="function">
    <text evidence="17">The intein is an endonuclease.</text>
</comment>
<evidence type="ECO:0000256" key="9">
    <source>
        <dbReference type="ARBA" id="ARBA00022806"/>
    </source>
</evidence>
<dbReference type="InterPro" id="IPR036844">
    <property type="entry name" value="Hint_dom_sf"/>
</dbReference>
<keyword evidence="10" id="KW-0068">Autocatalytic cleavage</keyword>
<dbReference type="Pfam" id="PF03796">
    <property type="entry name" value="DnaB_C"/>
    <property type="match status" value="2"/>
</dbReference>
<dbReference type="Gene3D" id="3.40.50.300">
    <property type="entry name" value="P-loop containing nucleotide triphosphate hydrolases"/>
    <property type="match status" value="2"/>
</dbReference>
<dbReference type="GO" id="GO:0016539">
    <property type="term" value="P:intein-mediated protein splicing"/>
    <property type="evidence" value="ECO:0007669"/>
    <property type="project" value="InterPro"/>
</dbReference>
<dbReference type="InterPro" id="IPR016136">
    <property type="entry name" value="DNA_helicase_N/primase_C"/>
</dbReference>
<evidence type="ECO:0000256" key="15">
    <source>
        <dbReference type="ARBA" id="ARBA00023235"/>
    </source>
</evidence>
<evidence type="ECO:0000256" key="3">
    <source>
        <dbReference type="ARBA" id="ARBA00022705"/>
    </source>
</evidence>
<dbReference type="InterPro" id="IPR006141">
    <property type="entry name" value="Intein_N"/>
</dbReference>
<dbReference type="InterPro" id="IPR007693">
    <property type="entry name" value="DNA_helicase_DnaB-like_N"/>
</dbReference>
<dbReference type="GO" id="GO:0003677">
    <property type="term" value="F:DNA binding"/>
    <property type="evidence" value="ECO:0007669"/>
    <property type="project" value="UniProtKB-UniRule"/>
</dbReference>
<dbReference type="GO" id="GO:0043139">
    <property type="term" value="F:5'-3' DNA helicase activity"/>
    <property type="evidence" value="ECO:0007669"/>
    <property type="project" value="UniProtKB-EC"/>
</dbReference>
<feature type="domain" description="SF4 helicase" evidence="22">
    <location>
        <begin position="816"/>
        <end position="876"/>
    </location>
</feature>
<dbReference type="NCBIfam" id="NF004384">
    <property type="entry name" value="PRK05748.1"/>
    <property type="match status" value="1"/>
</dbReference>
<dbReference type="InterPro" id="IPR004860">
    <property type="entry name" value="LAGLIDADG_dom"/>
</dbReference>
<dbReference type="CDD" id="cd00984">
    <property type="entry name" value="DnaB_C"/>
    <property type="match status" value="1"/>
</dbReference>
<feature type="domain" description="DOD-type homing endonuclease" evidence="21">
    <location>
        <begin position="507"/>
        <end position="650"/>
    </location>
</feature>
<keyword evidence="3 20" id="KW-0235">DNA replication</keyword>
<dbReference type="GO" id="GO:0005829">
    <property type="term" value="C:cytosol"/>
    <property type="evidence" value="ECO:0007669"/>
    <property type="project" value="TreeGrafter"/>
</dbReference>
<comment type="catalytic activity">
    <reaction evidence="18 20">
        <text>ATP + H2O = ADP + phosphate + H(+)</text>
        <dbReference type="Rhea" id="RHEA:13065"/>
        <dbReference type="ChEBI" id="CHEBI:15377"/>
        <dbReference type="ChEBI" id="CHEBI:15378"/>
        <dbReference type="ChEBI" id="CHEBI:30616"/>
        <dbReference type="ChEBI" id="CHEBI:43474"/>
        <dbReference type="ChEBI" id="CHEBI:456216"/>
        <dbReference type="EC" id="5.6.2.3"/>
    </reaction>
</comment>
<dbReference type="InterPro" id="IPR027417">
    <property type="entry name" value="P-loop_NTPase"/>
</dbReference>
<dbReference type="STRING" id="1396821.SAMN05444515_11533"/>
<dbReference type="Pfam" id="PF00772">
    <property type="entry name" value="DnaB"/>
    <property type="match status" value="1"/>
</dbReference>
<evidence type="ECO:0000256" key="17">
    <source>
        <dbReference type="ARBA" id="ARBA00044940"/>
    </source>
</evidence>
<dbReference type="Gene3D" id="3.10.28.10">
    <property type="entry name" value="Homing endonucleases"/>
    <property type="match status" value="1"/>
</dbReference>
<evidence type="ECO:0000256" key="18">
    <source>
        <dbReference type="ARBA" id="ARBA00048954"/>
    </source>
</evidence>
<dbReference type="SMART" id="SM00305">
    <property type="entry name" value="HintC"/>
    <property type="match status" value="1"/>
</dbReference>
<keyword evidence="13" id="KW-0651">Protein splicing</keyword>
<comment type="similarity">
    <text evidence="1 20">Belongs to the helicase family. DnaB subfamily.</text>
</comment>
<dbReference type="EMBL" id="FOAA01000015">
    <property type="protein sequence ID" value="SEL39622.1"/>
    <property type="molecule type" value="Genomic_DNA"/>
</dbReference>
<keyword evidence="8 20" id="KW-0378">Hydrolase</keyword>
<evidence type="ECO:0000256" key="7">
    <source>
        <dbReference type="ARBA" id="ARBA00022759"/>
    </source>
</evidence>
<dbReference type="SUPFAM" id="SSF48024">
    <property type="entry name" value="N-terminal domain of DnaB helicase"/>
    <property type="match status" value="1"/>
</dbReference>
<keyword evidence="4" id="KW-0540">Nuclease</keyword>
<keyword evidence="9 20" id="KW-0347">Helicase</keyword>
<dbReference type="InterPro" id="IPR036185">
    <property type="entry name" value="DNA_heli_DnaB-like_N_sf"/>
</dbReference>
<dbReference type="InterPro" id="IPR007694">
    <property type="entry name" value="DNA_helicase_DnaB-like_C"/>
</dbReference>
<dbReference type="Gene3D" id="1.10.860.10">
    <property type="entry name" value="DNAb Helicase, Chain A"/>
    <property type="match status" value="1"/>
</dbReference>
<keyword evidence="12" id="KW-0404">Intron homing</keyword>
<dbReference type="Gene3D" id="2.170.16.10">
    <property type="entry name" value="Hedgehog/Intein (Hint) domain"/>
    <property type="match status" value="2"/>
</dbReference>
<dbReference type="GO" id="GO:0006314">
    <property type="term" value="P:intron homing"/>
    <property type="evidence" value="ECO:0007669"/>
    <property type="project" value="UniProtKB-KW"/>
</dbReference>
<dbReference type="PANTHER" id="PTHR30153:SF2">
    <property type="entry name" value="REPLICATIVE DNA HELICASE"/>
    <property type="match status" value="1"/>
</dbReference>